<protein>
    <submittedName>
        <fullName evidence="1">Uncharacterized protein</fullName>
    </submittedName>
</protein>
<organism evidence="1 2">
    <name type="scientific">Stephania japonica</name>
    <dbReference type="NCBI Taxonomy" id="461633"/>
    <lineage>
        <taxon>Eukaryota</taxon>
        <taxon>Viridiplantae</taxon>
        <taxon>Streptophyta</taxon>
        <taxon>Embryophyta</taxon>
        <taxon>Tracheophyta</taxon>
        <taxon>Spermatophyta</taxon>
        <taxon>Magnoliopsida</taxon>
        <taxon>Ranunculales</taxon>
        <taxon>Menispermaceae</taxon>
        <taxon>Menispermoideae</taxon>
        <taxon>Cissampelideae</taxon>
        <taxon>Stephania</taxon>
    </lineage>
</organism>
<accession>A0AAP0F4W6</accession>
<evidence type="ECO:0000313" key="2">
    <source>
        <dbReference type="Proteomes" id="UP001417504"/>
    </source>
</evidence>
<dbReference type="AlphaFoldDB" id="A0AAP0F4W6"/>
<dbReference type="EMBL" id="JBBNAE010000008">
    <property type="protein sequence ID" value="KAK9103957.1"/>
    <property type="molecule type" value="Genomic_DNA"/>
</dbReference>
<sequence length="177" mass="21057">MFKFLIQAAIHKRTTELSQLQPDTPIDETELYLEIVQRNDKGRRFGLGWTPLRSKMRRHDEAGSSRPILKDDEPFDQFNKEFEEMQAMILKMLNDTSLNRDQLLEMQGRLQRMEQGFMERSICTKKNKMMLMMMMLMMMMPLTMTQRPRMMNDDFFFTTSKKEVHVACNHSSLEGLM</sequence>
<name>A0AAP0F4W6_9MAGN</name>
<reference evidence="1 2" key="1">
    <citation type="submission" date="2024-01" db="EMBL/GenBank/DDBJ databases">
        <title>Genome assemblies of Stephania.</title>
        <authorList>
            <person name="Yang L."/>
        </authorList>
    </citation>
    <scope>NUCLEOTIDE SEQUENCE [LARGE SCALE GENOMIC DNA]</scope>
    <source>
        <strain evidence="1">QJT</strain>
        <tissue evidence="1">Leaf</tissue>
    </source>
</reference>
<keyword evidence="2" id="KW-1185">Reference proteome</keyword>
<gene>
    <name evidence="1" type="ORF">Sjap_021211</name>
</gene>
<evidence type="ECO:0000313" key="1">
    <source>
        <dbReference type="EMBL" id="KAK9103957.1"/>
    </source>
</evidence>
<comment type="caution">
    <text evidence="1">The sequence shown here is derived from an EMBL/GenBank/DDBJ whole genome shotgun (WGS) entry which is preliminary data.</text>
</comment>
<dbReference type="Proteomes" id="UP001417504">
    <property type="component" value="Unassembled WGS sequence"/>
</dbReference>
<proteinExistence type="predicted"/>